<comment type="catalytic activity">
    <reaction evidence="9 10">
        <text>XTP + H2O = XMP + diphosphate + H(+)</text>
        <dbReference type="Rhea" id="RHEA:28610"/>
        <dbReference type="ChEBI" id="CHEBI:15377"/>
        <dbReference type="ChEBI" id="CHEBI:15378"/>
        <dbReference type="ChEBI" id="CHEBI:33019"/>
        <dbReference type="ChEBI" id="CHEBI:57464"/>
        <dbReference type="ChEBI" id="CHEBI:61314"/>
        <dbReference type="EC" id="3.6.1.66"/>
    </reaction>
</comment>
<dbReference type="GO" id="GO:0036220">
    <property type="term" value="F:ITP diphosphatase activity"/>
    <property type="evidence" value="ECO:0007669"/>
    <property type="project" value="UniProtKB-UniRule"/>
</dbReference>
<dbReference type="SUPFAM" id="SSF52972">
    <property type="entry name" value="ITPase-like"/>
    <property type="match status" value="1"/>
</dbReference>
<comment type="catalytic activity">
    <reaction evidence="8 10">
        <text>dITP + H2O = dIMP + diphosphate + H(+)</text>
        <dbReference type="Rhea" id="RHEA:28342"/>
        <dbReference type="ChEBI" id="CHEBI:15377"/>
        <dbReference type="ChEBI" id="CHEBI:15378"/>
        <dbReference type="ChEBI" id="CHEBI:33019"/>
        <dbReference type="ChEBI" id="CHEBI:61194"/>
        <dbReference type="ChEBI" id="CHEBI:61382"/>
        <dbReference type="EC" id="3.6.1.66"/>
    </reaction>
</comment>
<evidence type="ECO:0000256" key="4">
    <source>
        <dbReference type="ARBA" id="ARBA00022741"/>
    </source>
</evidence>
<comment type="function">
    <text evidence="10">Pyrophosphatase that catalyzes the hydrolysis of nucleoside triphosphates to their monophosphate derivatives, with a high preference for the non-canonical purine nucleotides XTP (xanthosine triphosphate), dITP (deoxyinosine triphosphate) and ITP. Seems to function as a house-cleaning enzyme that removes non-canonical purine nucleotides from the nucleotide pool, thus preventing their incorporation into DNA/RNA and avoiding chromosomal lesions.</text>
</comment>
<dbReference type="InterPro" id="IPR029001">
    <property type="entry name" value="ITPase-like_fam"/>
</dbReference>
<dbReference type="OrthoDB" id="9807456at2"/>
<dbReference type="PANTHER" id="PTHR11067">
    <property type="entry name" value="INOSINE TRIPHOSPHATE PYROPHOSPHATASE/HAM1 PROTEIN"/>
    <property type="match status" value="1"/>
</dbReference>
<dbReference type="KEGG" id="pbt:ING2E5B_2130"/>
<keyword evidence="4 10" id="KW-0547">Nucleotide-binding</keyword>
<comment type="cofactor">
    <cofactor evidence="10">
        <name>Mg(2+)</name>
        <dbReference type="ChEBI" id="CHEBI:18420"/>
    </cofactor>
    <text evidence="10">Binds 1 Mg(2+) ion per subunit.</text>
</comment>
<dbReference type="HOGENOM" id="CLU_082080_0_2_10"/>
<evidence type="ECO:0000256" key="3">
    <source>
        <dbReference type="ARBA" id="ARBA00022723"/>
    </source>
</evidence>
<evidence type="ECO:0000256" key="11">
    <source>
        <dbReference type="RuleBase" id="RU003781"/>
    </source>
</evidence>
<sequence>MKEIVFATNNKHKLDEVRKIADTKLKILSLSDINCHEEIEETGTTLEANALIKAKYVKDHYGYDCFADDTGLEVEALDGMPGVYSSRYAGEACRPADNMNKLLTVLNNIENRKARFRTVIALILNNEEHYFEGIINGEITREEKGNAGFGYDPIFQPEGYSQTFAELGDDIKNSISHRALATEKLMKFLLK</sequence>
<dbReference type="GO" id="GO:0009117">
    <property type="term" value="P:nucleotide metabolic process"/>
    <property type="evidence" value="ECO:0007669"/>
    <property type="project" value="UniProtKB-KW"/>
</dbReference>
<dbReference type="InterPro" id="IPR020922">
    <property type="entry name" value="dITP/XTP_pyrophosphatase"/>
</dbReference>
<dbReference type="NCBIfam" id="TIGR00042">
    <property type="entry name" value="RdgB/HAM1 family non-canonical purine NTP pyrophosphatase"/>
    <property type="match status" value="1"/>
</dbReference>
<feature type="binding site" evidence="10">
    <location>
        <begin position="177"/>
        <end position="178"/>
    </location>
    <ligand>
        <name>substrate</name>
    </ligand>
</feature>
<comment type="similarity">
    <text evidence="1 10 11">Belongs to the HAM1 NTPase family.</text>
</comment>
<keyword evidence="7 10" id="KW-0546">Nucleotide metabolism</keyword>
<dbReference type="NCBIfam" id="NF011398">
    <property type="entry name" value="PRK14823.1"/>
    <property type="match status" value="1"/>
</dbReference>
<reference evidence="12 13" key="1">
    <citation type="submission" date="2014-08" db="EMBL/GenBank/DDBJ databases">
        <authorList>
            <person name="Wibberg D."/>
        </authorList>
    </citation>
    <scope>NUCLEOTIDE SEQUENCE [LARGE SCALE GENOMIC DNA]</scope>
    <source>
        <strain evidence="13">ING2-E5B</strain>
    </source>
</reference>
<comment type="subunit">
    <text evidence="2 10">Homodimer.</text>
</comment>
<evidence type="ECO:0000256" key="2">
    <source>
        <dbReference type="ARBA" id="ARBA00011738"/>
    </source>
</evidence>
<accession>A0A098C365</accession>
<feature type="binding site" evidence="10">
    <location>
        <position position="70"/>
    </location>
    <ligand>
        <name>substrate</name>
    </ligand>
</feature>
<keyword evidence="6 10" id="KW-0460">Magnesium</keyword>
<dbReference type="Proteomes" id="UP000032417">
    <property type="component" value="Chromosome 1"/>
</dbReference>
<dbReference type="STRING" id="1562970.ING2E5B_2130"/>
<dbReference type="GO" id="GO:0046872">
    <property type="term" value="F:metal ion binding"/>
    <property type="evidence" value="ECO:0007669"/>
    <property type="project" value="UniProtKB-KW"/>
</dbReference>
<dbReference type="HAMAP" id="MF_01405">
    <property type="entry name" value="Non_canon_purine_NTPase"/>
    <property type="match status" value="1"/>
</dbReference>
<keyword evidence="13" id="KW-1185">Reference proteome</keyword>
<proteinExistence type="inferred from homology"/>
<evidence type="ECO:0000256" key="8">
    <source>
        <dbReference type="ARBA" id="ARBA00051875"/>
    </source>
</evidence>
<organism evidence="12 13">
    <name type="scientific">Fermentimonas caenicola</name>
    <dbReference type="NCBI Taxonomy" id="1562970"/>
    <lineage>
        <taxon>Bacteria</taxon>
        <taxon>Pseudomonadati</taxon>
        <taxon>Bacteroidota</taxon>
        <taxon>Bacteroidia</taxon>
        <taxon>Bacteroidales</taxon>
        <taxon>Dysgonomonadaceae</taxon>
        <taxon>Fermentimonas</taxon>
    </lineage>
</organism>
<dbReference type="GO" id="GO:0036222">
    <property type="term" value="F:XTP diphosphatase activity"/>
    <property type="evidence" value="ECO:0007669"/>
    <property type="project" value="UniProtKB-UniRule"/>
</dbReference>
<dbReference type="Pfam" id="PF01725">
    <property type="entry name" value="Ham1p_like"/>
    <property type="match status" value="1"/>
</dbReference>
<feature type="active site" description="Proton acceptor" evidence="10">
    <location>
        <position position="69"/>
    </location>
</feature>
<evidence type="ECO:0000256" key="7">
    <source>
        <dbReference type="ARBA" id="ARBA00023080"/>
    </source>
</evidence>
<keyword evidence="3 10" id="KW-0479">Metal-binding</keyword>
<name>A0A098C365_9BACT</name>
<feature type="binding site" evidence="10">
    <location>
        <position position="40"/>
    </location>
    <ligand>
        <name>Mg(2+)</name>
        <dbReference type="ChEBI" id="CHEBI:18420"/>
    </ligand>
</feature>
<evidence type="ECO:0000256" key="10">
    <source>
        <dbReference type="HAMAP-Rule" id="MF_01405"/>
    </source>
</evidence>
<dbReference type="CDD" id="cd00515">
    <property type="entry name" value="HAM1"/>
    <property type="match status" value="1"/>
</dbReference>
<dbReference type="PATRIC" id="fig|1562970.3.peg.2104"/>
<protein>
    <recommendedName>
        <fullName evidence="10">dITP/XTP pyrophosphatase</fullName>
        <ecNumber evidence="10">3.6.1.66</ecNumber>
    </recommendedName>
    <alternativeName>
        <fullName evidence="10">Non-canonical purine NTP pyrophosphatase</fullName>
    </alternativeName>
    <alternativeName>
        <fullName evidence="10">Non-standard purine NTP pyrophosphatase</fullName>
    </alternativeName>
    <alternativeName>
        <fullName evidence="10">Nucleoside-triphosphate diphosphatase</fullName>
    </alternativeName>
    <alternativeName>
        <fullName evidence="10">Nucleoside-triphosphate pyrophosphatase</fullName>
        <shortName evidence="10">NTPase</shortName>
    </alternativeName>
</protein>
<feature type="binding site" evidence="10">
    <location>
        <begin position="8"/>
        <end position="13"/>
    </location>
    <ligand>
        <name>substrate</name>
    </ligand>
</feature>
<gene>
    <name evidence="12" type="ORF">ING2E5B_2130</name>
</gene>
<dbReference type="InterPro" id="IPR002637">
    <property type="entry name" value="RdgB/HAM1"/>
</dbReference>
<keyword evidence="5 10" id="KW-0378">Hydrolase</keyword>
<evidence type="ECO:0000256" key="1">
    <source>
        <dbReference type="ARBA" id="ARBA00008023"/>
    </source>
</evidence>
<dbReference type="GO" id="GO:0000166">
    <property type="term" value="F:nucleotide binding"/>
    <property type="evidence" value="ECO:0007669"/>
    <property type="project" value="UniProtKB-KW"/>
</dbReference>
<feature type="binding site" evidence="10">
    <location>
        <position position="69"/>
    </location>
    <ligand>
        <name>Mg(2+)</name>
        <dbReference type="ChEBI" id="CHEBI:18420"/>
    </ligand>
</feature>
<evidence type="ECO:0000256" key="6">
    <source>
        <dbReference type="ARBA" id="ARBA00022842"/>
    </source>
</evidence>
<evidence type="ECO:0000313" key="12">
    <source>
        <dbReference type="EMBL" id="CEA16858.1"/>
    </source>
</evidence>
<feature type="binding site" evidence="10">
    <location>
        <position position="172"/>
    </location>
    <ligand>
        <name>substrate</name>
    </ligand>
</feature>
<dbReference type="AlphaFoldDB" id="A0A098C365"/>
<evidence type="ECO:0000256" key="9">
    <source>
        <dbReference type="ARBA" id="ARBA00052017"/>
    </source>
</evidence>
<dbReference type="GO" id="GO:0009146">
    <property type="term" value="P:purine nucleoside triphosphate catabolic process"/>
    <property type="evidence" value="ECO:0007669"/>
    <property type="project" value="UniProtKB-UniRule"/>
</dbReference>
<dbReference type="Gene3D" id="3.90.950.10">
    <property type="match status" value="1"/>
</dbReference>
<dbReference type="FunFam" id="3.90.950.10:FF:000001">
    <property type="entry name" value="dITP/XTP pyrophosphatase"/>
    <property type="match status" value="1"/>
</dbReference>
<evidence type="ECO:0000256" key="5">
    <source>
        <dbReference type="ARBA" id="ARBA00022801"/>
    </source>
</evidence>
<dbReference type="EMBL" id="LN515532">
    <property type="protein sequence ID" value="CEA16858.1"/>
    <property type="molecule type" value="Genomic_DNA"/>
</dbReference>
<comment type="catalytic activity">
    <reaction evidence="10">
        <text>ITP + H2O = IMP + diphosphate + H(+)</text>
        <dbReference type="Rhea" id="RHEA:29399"/>
        <dbReference type="ChEBI" id="CHEBI:15377"/>
        <dbReference type="ChEBI" id="CHEBI:15378"/>
        <dbReference type="ChEBI" id="CHEBI:33019"/>
        <dbReference type="ChEBI" id="CHEBI:58053"/>
        <dbReference type="ChEBI" id="CHEBI:61402"/>
        <dbReference type="EC" id="3.6.1.66"/>
    </reaction>
</comment>
<evidence type="ECO:0000313" key="13">
    <source>
        <dbReference type="Proteomes" id="UP000032417"/>
    </source>
</evidence>
<dbReference type="GO" id="GO:0035870">
    <property type="term" value="F:dITP diphosphatase activity"/>
    <property type="evidence" value="ECO:0007669"/>
    <property type="project" value="UniProtKB-UniRule"/>
</dbReference>
<dbReference type="GO" id="GO:0017111">
    <property type="term" value="F:ribonucleoside triphosphate phosphatase activity"/>
    <property type="evidence" value="ECO:0007669"/>
    <property type="project" value="InterPro"/>
</dbReference>
<dbReference type="EC" id="3.6.1.66" evidence="10"/>
<dbReference type="GO" id="GO:0005829">
    <property type="term" value="C:cytosol"/>
    <property type="evidence" value="ECO:0007669"/>
    <property type="project" value="TreeGrafter"/>
</dbReference>
<dbReference type="PANTHER" id="PTHR11067:SF9">
    <property type="entry name" value="INOSINE TRIPHOSPHATE PYROPHOSPHATASE"/>
    <property type="match status" value="1"/>
</dbReference>
<feature type="binding site" evidence="10">
    <location>
        <begin position="149"/>
        <end position="152"/>
    </location>
    <ligand>
        <name>substrate</name>
    </ligand>
</feature>